<evidence type="ECO:0000256" key="2">
    <source>
        <dbReference type="SAM" id="Phobius"/>
    </source>
</evidence>
<dbReference type="EMBL" id="JBDPZN010000001">
    <property type="protein sequence ID" value="MEO3681176.1"/>
    <property type="molecule type" value="Genomic_DNA"/>
</dbReference>
<keyword evidence="2" id="KW-1133">Transmembrane helix</keyword>
<feature type="transmembrane region" description="Helical" evidence="2">
    <location>
        <begin position="73"/>
        <end position="95"/>
    </location>
</feature>
<proteinExistence type="predicted"/>
<keyword evidence="2" id="KW-0812">Transmembrane</keyword>
<dbReference type="PANTHER" id="PTHR34473">
    <property type="entry name" value="UPF0699 TRANSMEMBRANE PROTEIN YDBS"/>
    <property type="match status" value="1"/>
</dbReference>
<feature type="compositionally biased region" description="Polar residues" evidence="1">
    <location>
        <begin position="227"/>
        <end position="247"/>
    </location>
</feature>
<dbReference type="Pfam" id="PF03703">
    <property type="entry name" value="bPH_2"/>
    <property type="match status" value="1"/>
</dbReference>
<feature type="domain" description="YdbS-like PH" evidence="3">
    <location>
        <begin position="131"/>
        <end position="205"/>
    </location>
</feature>
<feature type="region of interest" description="Disordered" evidence="1">
    <location>
        <begin position="224"/>
        <end position="247"/>
    </location>
</feature>
<evidence type="ECO:0000313" key="4">
    <source>
        <dbReference type="EMBL" id="MEO3681176.1"/>
    </source>
</evidence>
<name>A0ABV0FP44_9GAMM</name>
<feature type="transmembrane region" description="Helical" evidence="2">
    <location>
        <begin position="101"/>
        <end position="122"/>
    </location>
</feature>
<reference evidence="4 5" key="1">
    <citation type="submission" date="2024-05" db="EMBL/GenBank/DDBJ databases">
        <title>Genome sequencing of Marine Estuary Bacteria, Shewanella vesiculosa and S. baltica, and Pseudomonas syringae.</title>
        <authorList>
            <person name="Gurung A."/>
            <person name="Maclea K.S."/>
        </authorList>
    </citation>
    <scope>NUCLEOTIDE SEQUENCE [LARGE SCALE GENOMIC DNA]</scope>
    <source>
        <strain evidence="4 5">1A</strain>
    </source>
</reference>
<keyword evidence="5" id="KW-1185">Reference proteome</keyword>
<evidence type="ECO:0000259" key="3">
    <source>
        <dbReference type="Pfam" id="PF03703"/>
    </source>
</evidence>
<dbReference type="PANTHER" id="PTHR34473:SF2">
    <property type="entry name" value="UPF0699 TRANSMEMBRANE PROTEIN YDBT"/>
    <property type="match status" value="1"/>
</dbReference>
<protein>
    <submittedName>
        <fullName evidence="4">PH domain-containing protein</fullName>
    </submittedName>
</protein>
<keyword evidence="2" id="KW-0472">Membrane</keyword>
<dbReference type="InterPro" id="IPR005182">
    <property type="entry name" value="YdbS-like_PH"/>
</dbReference>
<accession>A0ABV0FP44</accession>
<evidence type="ECO:0000256" key="1">
    <source>
        <dbReference type="SAM" id="MobiDB-lite"/>
    </source>
</evidence>
<comment type="caution">
    <text evidence="4">The sequence shown here is derived from an EMBL/GenBank/DDBJ whole genome shotgun (WGS) entry which is preliminary data.</text>
</comment>
<dbReference type="Proteomes" id="UP001477278">
    <property type="component" value="Unassembled WGS sequence"/>
</dbReference>
<sequence length="247" mass="27021">MDTPPYVKNPFEQPPINDPAIISDTAILSAEKLSAEKESSTNIYDHGRRLSQADYIQLADLPLSNIDANYPKLLLIISTLIAVVTLSLLSVFQLIAQPLPLMIALLGLVSVTLLAAIVIKLIHLKASKIAYGLFKHEMVLREGLFWISTTALPYTRLQHVNLSQGPLERKYNLVTLKCFSAGSGLAEIDLPGLNADLAEHLRQHLLSQAAASHPSGIAEDDMVETRAPNQETDTLSIYPAQQDNHNG</sequence>
<evidence type="ECO:0000313" key="5">
    <source>
        <dbReference type="Proteomes" id="UP001477278"/>
    </source>
</evidence>
<gene>
    <name evidence="4" type="ORF">ABHN84_02605</name>
</gene>
<dbReference type="RefSeq" id="WP_347689526.1">
    <property type="nucleotide sequence ID" value="NZ_JBDPZN010000001.1"/>
</dbReference>
<organism evidence="4 5">
    <name type="scientific">Shewanella vesiculosa</name>
    <dbReference type="NCBI Taxonomy" id="518738"/>
    <lineage>
        <taxon>Bacteria</taxon>
        <taxon>Pseudomonadati</taxon>
        <taxon>Pseudomonadota</taxon>
        <taxon>Gammaproteobacteria</taxon>
        <taxon>Alteromonadales</taxon>
        <taxon>Shewanellaceae</taxon>
        <taxon>Shewanella</taxon>
    </lineage>
</organism>